<dbReference type="SUPFAM" id="SSF51735">
    <property type="entry name" value="NAD(P)-binding Rossmann-fold domains"/>
    <property type="match status" value="1"/>
</dbReference>
<dbReference type="CDD" id="cd05269">
    <property type="entry name" value="TMR_SDR_a"/>
    <property type="match status" value="1"/>
</dbReference>
<evidence type="ECO:0000313" key="3">
    <source>
        <dbReference type="Proteomes" id="UP000630805"/>
    </source>
</evidence>
<comment type="caution">
    <text evidence="2">The sequence shown here is derived from an EMBL/GenBank/DDBJ whole genome shotgun (WGS) entry which is preliminary data.</text>
</comment>
<dbReference type="RefSeq" id="WP_176865891.1">
    <property type="nucleotide sequence ID" value="NZ_JABXWT010000008.1"/>
</dbReference>
<dbReference type="PANTHER" id="PTHR43162">
    <property type="match status" value="1"/>
</dbReference>
<dbReference type="InterPro" id="IPR051604">
    <property type="entry name" value="Ergot_Alk_Oxidoreductase"/>
</dbReference>
<evidence type="ECO:0000313" key="2">
    <source>
        <dbReference type="EMBL" id="NVO56953.1"/>
    </source>
</evidence>
<dbReference type="PANTHER" id="PTHR43162:SF1">
    <property type="entry name" value="PRESTALK A DIFFERENTIATION PROTEIN A"/>
    <property type="match status" value="1"/>
</dbReference>
<protein>
    <submittedName>
        <fullName evidence="2">SDR family oxidoreductase</fullName>
    </submittedName>
</protein>
<dbReference type="InterPro" id="IPR016040">
    <property type="entry name" value="NAD(P)-bd_dom"/>
</dbReference>
<dbReference type="Pfam" id="PF13460">
    <property type="entry name" value="NAD_binding_10"/>
    <property type="match status" value="1"/>
</dbReference>
<gene>
    <name evidence="2" type="ORF">HW561_14250</name>
</gene>
<feature type="domain" description="NAD(P)-binding" evidence="1">
    <location>
        <begin position="7"/>
        <end position="182"/>
    </location>
</feature>
<dbReference type="InterPro" id="IPR036291">
    <property type="entry name" value="NAD(P)-bd_dom_sf"/>
</dbReference>
<dbReference type="Proteomes" id="UP000630805">
    <property type="component" value="Unassembled WGS sequence"/>
</dbReference>
<name>A0ABX2PS05_9RHOB</name>
<evidence type="ECO:0000259" key="1">
    <source>
        <dbReference type="Pfam" id="PF13460"/>
    </source>
</evidence>
<dbReference type="Gene3D" id="3.90.25.10">
    <property type="entry name" value="UDP-galactose 4-epimerase, domain 1"/>
    <property type="match status" value="1"/>
</dbReference>
<sequence>MTILVTGATGTIGSEILRLLAEKETSGIRALVRDAQKVEQVVAHGVEPVIGTFEDSASLEAAMASVDTIMMITPAGATAVDQASRVIRAAKIAGVRKIVRVSAIKAATDGPTNNTRAHGETEAEIVQSGLQYVLLRPNLFMQNLFMGADQIKQQAQFSFATGNGKMGMIDARDIAACAVECTLSDQWDGQVFELTGPKTISYQDVATTLSELSGEQVEYLPMSPEDMFAMIDGAGWGEWMAALTRDYGRAYARGWGEFTTDAVQQITGTPPRSIGAFAEEVFLPATLRVPS</sequence>
<organism evidence="2 3">
    <name type="scientific">Ruegeria haliotis</name>
    <dbReference type="NCBI Taxonomy" id="2747601"/>
    <lineage>
        <taxon>Bacteria</taxon>
        <taxon>Pseudomonadati</taxon>
        <taxon>Pseudomonadota</taxon>
        <taxon>Alphaproteobacteria</taxon>
        <taxon>Rhodobacterales</taxon>
        <taxon>Roseobacteraceae</taxon>
        <taxon>Ruegeria</taxon>
    </lineage>
</organism>
<dbReference type="Gene3D" id="3.40.50.720">
    <property type="entry name" value="NAD(P)-binding Rossmann-like Domain"/>
    <property type="match status" value="1"/>
</dbReference>
<reference evidence="2 3" key="1">
    <citation type="submission" date="2020-06" db="EMBL/GenBank/DDBJ databases">
        <authorList>
            <person name="Cao W.R."/>
        </authorList>
    </citation>
    <scope>NUCLEOTIDE SEQUENCE [LARGE SCALE GENOMIC DNA]</scope>
    <source>
        <strain evidence="2 3">B1Z28</strain>
    </source>
</reference>
<accession>A0ABX2PS05</accession>
<proteinExistence type="predicted"/>
<keyword evidence="3" id="KW-1185">Reference proteome</keyword>
<dbReference type="EMBL" id="JABXWT010000008">
    <property type="protein sequence ID" value="NVO56953.1"/>
    <property type="molecule type" value="Genomic_DNA"/>
</dbReference>